<feature type="region of interest" description="Sigma-70 factor domain-3" evidence="6">
    <location>
        <begin position="533"/>
        <end position="609"/>
    </location>
</feature>
<comment type="similarity">
    <text evidence="6">Belongs to the sigma-70 factor family. RpoD/SigA subfamily.</text>
</comment>
<dbReference type="Pfam" id="PF04542">
    <property type="entry name" value="Sigma70_r2"/>
    <property type="match status" value="1"/>
</dbReference>
<feature type="compositionally biased region" description="Acidic residues" evidence="8">
    <location>
        <begin position="89"/>
        <end position="102"/>
    </location>
</feature>
<keyword evidence="5 6" id="KW-0804">Transcription</keyword>
<dbReference type="InterPro" id="IPR013324">
    <property type="entry name" value="RNA_pol_sigma_r3/r4-like"/>
</dbReference>
<comment type="subunit">
    <text evidence="6">Interacts transiently with the RNA polymerase catalytic core.</text>
</comment>
<feature type="compositionally biased region" description="Acidic residues" evidence="8">
    <location>
        <begin position="255"/>
        <end position="265"/>
    </location>
</feature>
<feature type="compositionally biased region" description="Low complexity" evidence="8">
    <location>
        <begin position="222"/>
        <end position="232"/>
    </location>
</feature>
<dbReference type="Pfam" id="PF00140">
    <property type="entry name" value="Sigma70_r1_2"/>
    <property type="match status" value="1"/>
</dbReference>
<dbReference type="FunFam" id="1.10.10.10:FF:000002">
    <property type="entry name" value="RNA polymerase sigma factor SigA"/>
    <property type="match status" value="1"/>
</dbReference>
<dbReference type="NCBIfam" id="NF004208">
    <property type="entry name" value="PRK05658.1"/>
    <property type="match status" value="1"/>
</dbReference>
<feature type="region of interest" description="Disordered" evidence="8">
    <location>
        <begin position="1"/>
        <end position="30"/>
    </location>
</feature>
<dbReference type="InterPro" id="IPR014284">
    <property type="entry name" value="RNA_pol_sigma-70_dom"/>
</dbReference>
<dbReference type="GO" id="GO:0016987">
    <property type="term" value="F:sigma factor activity"/>
    <property type="evidence" value="ECO:0007669"/>
    <property type="project" value="UniProtKB-UniRule"/>
</dbReference>
<dbReference type="InterPro" id="IPR009042">
    <property type="entry name" value="RNA_pol_sigma70_r1_2"/>
</dbReference>
<dbReference type="SUPFAM" id="SSF88659">
    <property type="entry name" value="Sigma3 and sigma4 domains of RNA polymerase sigma factors"/>
    <property type="match status" value="2"/>
</dbReference>
<feature type="compositionally biased region" description="Polar residues" evidence="8">
    <location>
        <begin position="104"/>
        <end position="120"/>
    </location>
</feature>
<feature type="compositionally biased region" description="Acidic residues" evidence="8">
    <location>
        <begin position="211"/>
        <end position="221"/>
    </location>
</feature>
<gene>
    <name evidence="6" type="primary">rpoD</name>
    <name evidence="11" type="ORF">SAMN04487974_103166</name>
</gene>
<sequence length="688" mass="76986">MATKAANQTKTETDSKPESQTEGPDGPLLDLSDAAVKKLIKTAKKRGYVTYEEINAVLPSEEVTSEQIEDIMAMFSDMGINVVDEDEVEEAEADNSAEEESSELATTGSTAVANTSNAKSGSDRTDDPVRMYLREMGSVELLSREGEIAIAKRIEAGRETMIAGLCESPLTFQAIIIWRDQLAEGEILLRDIIDLEATYAGPDAKMADATAGDDEDEDDDSTSSTGASSGTADRSERAGKPGNEDGEASEGGAAPDDDDDDDEYENNLSLSAMEAELKPQVVETFDRIADIYGRMRKLQDQNVEDQLAAKSLDAGKIKEIEGWRNQVIVDVKSLSLNASRIESLVEQLYDINKRLVRNEGRLLRLAESYKIKRDDFLNAYYGSELDPDWGDKVSGRSEKGWNDFVGRERATIDELRSEIQTLATETGLDIAEYRRIVSKVQKGEREAAIAKKEMVEANLRLVISIAKKYTNRGLQFLDLIQEGNIGLMKAVDKFEYRRGYKFSTYATWWIRQAITRSIADQARTIRIPVHMIETINKIVRTSRQMLHEIGREPTPEELSEKLQMPLDKVRKVLKIAKEPISLETPIGDEEDSNLGDFIPDTNAIQPIDAAIQSNLRETTTRVLASLTPREERVLRMRFGIGMNTDHTLEEVGQQFSVTRERIRQIEAKALRKLKHPSRSRKLRSFLDN</sequence>
<keyword evidence="2 6" id="KW-0805">Transcription regulation</keyword>
<dbReference type="GO" id="GO:0006352">
    <property type="term" value="P:DNA-templated transcription initiation"/>
    <property type="evidence" value="ECO:0007669"/>
    <property type="project" value="UniProtKB-UniRule"/>
</dbReference>
<dbReference type="EMBL" id="FNCS01000003">
    <property type="protein sequence ID" value="SDG48817.1"/>
    <property type="molecule type" value="Genomic_DNA"/>
</dbReference>
<feature type="compositionally biased region" description="Basic and acidic residues" evidence="8">
    <location>
        <begin position="233"/>
        <end position="243"/>
    </location>
</feature>
<dbReference type="GO" id="GO:0005737">
    <property type="term" value="C:cytoplasm"/>
    <property type="evidence" value="ECO:0007669"/>
    <property type="project" value="UniProtKB-SubCell"/>
</dbReference>
<dbReference type="NCBIfam" id="TIGR02937">
    <property type="entry name" value="sigma70-ECF"/>
    <property type="match status" value="1"/>
</dbReference>
<feature type="compositionally biased region" description="Polar residues" evidence="8">
    <location>
        <begin position="1"/>
        <end position="10"/>
    </location>
</feature>
<accession>A0A1G7UMV9</accession>
<dbReference type="GO" id="GO:0003677">
    <property type="term" value="F:DNA binding"/>
    <property type="evidence" value="ECO:0007669"/>
    <property type="project" value="UniProtKB-UniRule"/>
</dbReference>
<protein>
    <recommendedName>
        <fullName evidence="6">RNA polymerase sigma factor RpoD</fullName>
    </recommendedName>
    <alternativeName>
        <fullName evidence="6">Sigma-70</fullName>
    </alternativeName>
</protein>
<dbReference type="Pfam" id="PF04539">
    <property type="entry name" value="Sigma70_r3"/>
    <property type="match status" value="1"/>
</dbReference>
<dbReference type="InterPro" id="IPR042189">
    <property type="entry name" value="RNA_pol_sigma_70_r1_1_sf"/>
</dbReference>
<evidence type="ECO:0000256" key="2">
    <source>
        <dbReference type="ARBA" id="ARBA00023015"/>
    </source>
</evidence>
<keyword evidence="1 6" id="KW-0963">Cytoplasm</keyword>
<dbReference type="HAMAP" id="MF_00963">
    <property type="entry name" value="Sigma70_RpoD_SigA"/>
    <property type="match status" value="1"/>
</dbReference>
<feature type="region of interest" description="Sigma-70 factor domain-4" evidence="6">
    <location>
        <begin position="622"/>
        <end position="675"/>
    </location>
</feature>
<keyword evidence="7" id="KW-0175">Coiled coil</keyword>
<dbReference type="InterPro" id="IPR028630">
    <property type="entry name" value="Sigma70_RpoD"/>
</dbReference>
<evidence type="ECO:0000256" key="6">
    <source>
        <dbReference type="HAMAP-Rule" id="MF_00963"/>
    </source>
</evidence>
<dbReference type="NCBIfam" id="TIGR02393">
    <property type="entry name" value="RpoD_Cterm"/>
    <property type="match status" value="1"/>
</dbReference>
<dbReference type="AlphaFoldDB" id="A0A1G7UMV9"/>
<dbReference type="InterPro" id="IPR007127">
    <property type="entry name" value="RNA_pol_sigma_70_r1_1"/>
</dbReference>
<keyword evidence="4 6" id="KW-0238">DNA-binding</keyword>
<feature type="region of interest" description="Disordered" evidence="8">
    <location>
        <begin position="89"/>
        <end position="127"/>
    </location>
</feature>
<dbReference type="InterPro" id="IPR012760">
    <property type="entry name" value="RNA_pol_sigma_RpoD_C"/>
</dbReference>
<reference evidence="11 12" key="1">
    <citation type="submission" date="2016-10" db="EMBL/GenBank/DDBJ databases">
        <authorList>
            <person name="de Groot N.N."/>
        </authorList>
    </citation>
    <scope>NUCLEOTIDE SEQUENCE [LARGE SCALE GENOMIC DNA]</scope>
    <source>
        <strain evidence="11 12">CGMCC 1.10267</strain>
    </source>
</reference>
<dbReference type="PROSITE" id="PS00716">
    <property type="entry name" value="SIGMA70_2"/>
    <property type="match status" value="1"/>
</dbReference>
<dbReference type="Gene3D" id="1.10.220.120">
    <property type="entry name" value="Sigma-70 factor, region 1.1"/>
    <property type="match status" value="1"/>
</dbReference>
<feature type="region of interest" description="Disordered" evidence="8">
    <location>
        <begin position="205"/>
        <end position="265"/>
    </location>
</feature>
<dbReference type="InterPro" id="IPR036388">
    <property type="entry name" value="WH-like_DNA-bd_sf"/>
</dbReference>
<evidence type="ECO:0000259" key="9">
    <source>
        <dbReference type="PROSITE" id="PS00715"/>
    </source>
</evidence>
<name>A0A1G7UMV9_9HYPH</name>
<feature type="DNA-binding region" description="H-T-H motif" evidence="6">
    <location>
        <begin position="648"/>
        <end position="667"/>
    </location>
</feature>
<evidence type="ECO:0000256" key="7">
    <source>
        <dbReference type="SAM" id="Coils"/>
    </source>
</evidence>
<dbReference type="PRINTS" id="PR00046">
    <property type="entry name" value="SIGMA70FCT"/>
</dbReference>
<feature type="region of interest" description="Sigma-70 factor domain-2" evidence="6">
    <location>
        <begin position="454"/>
        <end position="524"/>
    </location>
</feature>
<keyword evidence="3 6" id="KW-0731">Sigma factor</keyword>
<evidence type="ECO:0000256" key="3">
    <source>
        <dbReference type="ARBA" id="ARBA00023082"/>
    </source>
</evidence>
<dbReference type="PROSITE" id="PS00715">
    <property type="entry name" value="SIGMA70_1"/>
    <property type="match status" value="1"/>
</dbReference>
<feature type="short sequence motif" description="Interaction with polymerase core subunit RpoC" evidence="6">
    <location>
        <begin position="478"/>
        <end position="481"/>
    </location>
</feature>
<evidence type="ECO:0000313" key="12">
    <source>
        <dbReference type="Proteomes" id="UP000199495"/>
    </source>
</evidence>
<keyword evidence="12" id="KW-1185">Reference proteome</keyword>
<comment type="function">
    <text evidence="6">Sigma factors are initiation factors that promote the attachment of RNA polymerase to specific initiation sites and are then released. This sigma factor is the primary sigma factor during exponential growth.</text>
</comment>
<dbReference type="STRING" id="440168.SAMN04487974_103166"/>
<dbReference type="Proteomes" id="UP000199495">
    <property type="component" value="Unassembled WGS sequence"/>
</dbReference>
<dbReference type="InterPro" id="IPR013325">
    <property type="entry name" value="RNA_pol_sigma_r2"/>
</dbReference>
<evidence type="ECO:0000256" key="1">
    <source>
        <dbReference type="ARBA" id="ARBA00022490"/>
    </source>
</evidence>
<dbReference type="CDD" id="cd06171">
    <property type="entry name" value="Sigma70_r4"/>
    <property type="match status" value="1"/>
</dbReference>
<proteinExistence type="inferred from homology"/>
<feature type="coiled-coil region" evidence="7">
    <location>
        <begin position="405"/>
        <end position="460"/>
    </location>
</feature>
<feature type="domain" description="RNA polymerase sigma-70" evidence="9">
    <location>
        <begin position="478"/>
        <end position="491"/>
    </location>
</feature>
<feature type="domain" description="RNA polymerase sigma-70" evidence="10">
    <location>
        <begin position="647"/>
        <end position="673"/>
    </location>
</feature>
<evidence type="ECO:0000256" key="8">
    <source>
        <dbReference type="SAM" id="MobiDB-lite"/>
    </source>
</evidence>
<dbReference type="FunFam" id="1.10.601.10:FF:000001">
    <property type="entry name" value="RNA polymerase sigma factor SigA"/>
    <property type="match status" value="1"/>
</dbReference>
<dbReference type="OrthoDB" id="9809557at2"/>
<dbReference type="PANTHER" id="PTHR30603:SF60">
    <property type="entry name" value="RNA POLYMERASE SIGMA FACTOR RPOD"/>
    <property type="match status" value="1"/>
</dbReference>
<dbReference type="Pfam" id="PF04546">
    <property type="entry name" value="Sigma70_ner"/>
    <property type="match status" value="1"/>
</dbReference>
<organism evidence="11 12">
    <name type="scientific">Pelagibacterium luteolum</name>
    <dbReference type="NCBI Taxonomy" id="440168"/>
    <lineage>
        <taxon>Bacteria</taxon>
        <taxon>Pseudomonadati</taxon>
        <taxon>Pseudomonadota</taxon>
        <taxon>Alphaproteobacteria</taxon>
        <taxon>Hyphomicrobiales</taxon>
        <taxon>Devosiaceae</taxon>
        <taxon>Pelagibacterium</taxon>
    </lineage>
</organism>
<dbReference type="Gene3D" id="1.10.601.10">
    <property type="entry name" value="RNA Polymerase Primary Sigma Factor"/>
    <property type="match status" value="1"/>
</dbReference>
<dbReference type="InterPro" id="IPR050239">
    <property type="entry name" value="Sigma-70_RNA_pol_init_factors"/>
</dbReference>
<dbReference type="PANTHER" id="PTHR30603">
    <property type="entry name" value="RNA POLYMERASE SIGMA FACTOR RPO"/>
    <property type="match status" value="1"/>
</dbReference>
<dbReference type="InterPro" id="IPR007630">
    <property type="entry name" value="RNA_pol_sigma70_r4"/>
</dbReference>
<dbReference type="Pfam" id="PF04545">
    <property type="entry name" value="Sigma70_r4"/>
    <property type="match status" value="1"/>
</dbReference>
<dbReference type="InterPro" id="IPR007624">
    <property type="entry name" value="RNA_pol_sigma70_r3"/>
</dbReference>
<dbReference type="SUPFAM" id="SSF88946">
    <property type="entry name" value="Sigma2 domain of RNA polymerase sigma factors"/>
    <property type="match status" value="1"/>
</dbReference>
<dbReference type="RefSeq" id="WP_090594812.1">
    <property type="nucleotide sequence ID" value="NZ_FNCS01000003.1"/>
</dbReference>
<evidence type="ECO:0000259" key="10">
    <source>
        <dbReference type="PROSITE" id="PS00716"/>
    </source>
</evidence>
<evidence type="ECO:0000256" key="5">
    <source>
        <dbReference type="ARBA" id="ARBA00023163"/>
    </source>
</evidence>
<dbReference type="FunFam" id="1.10.10.10:FF:000004">
    <property type="entry name" value="RNA polymerase sigma factor SigA"/>
    <property type="match status" value="1"/>
</dbReference>
<evidence type="ECO:0000313" key="11">
    <source>
        <dbReference type="EMBL" id="SDG48817.1"/>
    </source>
</evidence>
<dbReference type="InterPro" id="IPR007631">
    <property type="entry name" value="RNA_pol_sigma_70_non-ess"/>
</dbReference>
<dbReference type="InterPro" id="IPR007627">
    <property type="entry name" value="RNA_pol_sigma70_r2"/>
</dbReference>
<dbReference type="InterPro" id="IPR000943">
    <property type="entry name" value="RNA_pol_sigma70"/>
</dbReference>
<dbReference type="Gene3D" id="1.10.10.10">
    <property type="entry name" value="Winged helix-like DNA-binding domain superfamily/Winged helix DNA-binding domain"/>
    <property type="match status" value="2"/>
</dbReference>
<comment type="subcellular location">
    <subcellularLocation>
        <location evidence="6">Cytoplasm</location>
    </subcellularLocation>
</comment>
<evidence type="ECO:0000256" key="4">
    <source>
        <dbReference type="ARBA" id="ARBA00023125"/>
    </source>
</evidence>
<dbReference type="Pfam" id="PF03979">
    <property type="entry name" value="Sigma70_r1_1"/>
    <property type="match status" value="1"/>
</dbReference>